<protein>
    <submittedName>
        <fullName evidence="2">Uncharacterized protein</fullName>
    </submittedName>
</protein>
<proteinExistence type="predicted"/>
<feature type="signal peptide" evidence="1">
    <location>
        <begin position="1"/>
        <end position="20"/>
    </location>
</feature>
<feature type="chain" id="PRO_5004591598" evidence="1">
    <location>
        <begin position="21"/>
        <end position="125"/>
    </location>
</feature>
<dbReference type="EMBL" id="CAEY01000073">
    <property type="status" value="NOT_ANNOTATED_CDS"/>
    <property type="molecule type" value="Genomic_DNA"/>
</dbReference>
<accession>T1KH40</accession>
<keyword evidence="3" id="KW-1185">Reference proteome</keyword>
<reference evidence="3" key="1">
    <citation type="submission" date="2011-08" db="EMBL/GenBank/DDBJ databases">
        <authorList>
            <person name="Rombauts S."/>
        </authorList>
    </citation>
    <scope>NUCLEOTIDE SEQUENCE</scope>
    <source>
        <strain evidence="3">London</strain>
    </source>
</reference>
<sequence length="125" mass="13932">MLCHCTLIVWSGSLTRSVATELISPNVNETDKFVTLVDSKAKTIKVSQLSEARLLGPSLLKKANGKFYGKLVEAAPAAEDYFKKVADFMHKNPISPGPFIYFMRRLSSYIQIPLPPFTPILIGFR</sequence>
<keyword evidence="1" id="KW-0732">Signal</keyword>
<dbReference type="AlphaFoldDB" id="T1KH40"/>
<evidence type="ECO:0000313" key="3">
    <source>
        <dbReference type="Proteomes" id="UP000015104"/>
    </source>
</evidence>
<dbReference type="EnsemblMetazoa" id="tetur11g03010.1">
    <property type="protein sequence ID" value="tetur11g03010.1"/>
    <property type="gene ID" value="tetur11g03010"/>
</dbReference>
<evidence type="ECO:0000313" key="2">
    <source>
        <dbReference type="EnsemblMetazoa" id="tetur11g03010.1"/>
    </source>
</evidence>
<reference evidence="2" key="2">
    <citation type="submission" date="2015-06" db="UniProtKB">
        <authorList>
            <consortium name="EnsemblMetazoa"/>
        </authorList>
    </citation>
    <scope>IDENTIFICATION</scope>
</reference>
<evidence type="ECO:0000256" key="1">
    <source>
        <dbReference type="SAM" id="SignalP"/>
    </source>
</evidence>
<name>T1KH40_TETUR</name>
<organism evidence="2 3">
    <name type="scientific">Tetranychus urticae</name>
    <name type="common">Two-spotted spider mite</name>
    <dbReference type="NCBI Taxonomy" id="32264"/>
    <lineage>
        <taxon>Eukaryota</taxon>
        <taxon>Metazoa</taxon>
        <taxon>Ecdysozoa</taxon>
        <taxon>Arthropoda</taxon>
        <taxon>Chelicerata</taxon>
        <taxon>Arachnida</taxon>
        <taxon>Acari</taxon>
        <taxon>Acariformes</taxon>
        <taxon>Trombidiformes</taxon>
        <taxon>Prostigmata</taxon>
        <taxon>Eleutherengona</taxon>
        <taxon>Raphignathae</taxon>
        <taxon>Tetranychoidea</taxon>
        <taxon>Tetranychidae</taxon>
        <taxon>Tetranychus</taxon>
    </lineage>
</organism>
<dbReference type="HOGENOM" id="CLU_162911_0_0_1"/>
<dbReference type="Proteomes" id="UP000015104">
    <property type="component" value="Unassembled WGS sequence"/>
</dbReference>